<evidence type="ECO:0000313" key="9">
    <source>
        <dbReference type="EMBL" id="MBC5656060.1"/>
    </source>
</evidence>
<dbReference type="Proteomes" id="UP000653904">
    <property type="component" value="Unassembled WGS sequence"/>
</dbReference>
<comment type="caution">
    <text evidence="9">The sequence shown here is derived from an EMBL/GenBank/DDBJ whole genome shotgun (WGS) entry which is preliminary data.</text>
</comment>
<dbReference type="InterPro" id="IPR017850">
    <property type="entry name" value="Alkaline_phosphatase_core_sf"/>
</dbReference>
<evidence type="ECO:0000256" key="7">
    <source>
        <dbReference type="SAM" id="Phobius"/>
    </source>
</evidence>
<dbReference type="AlphaFoldDB" id="A0AAW3X1Z2"/>
<evidence type="ECO:0000259" key="8">
    <source>
        <dbReference type="Pfam" id="PF00884"/>
    </source>
</evidence>
<feature type="transmembrane region" description="Helical" evidence="7">
    <location>
        <begin position="157"/>
        <end position="178"/>
    </location>
</feature>
<dbReference type="Gene3D" id="3.40.720.10">
    <property type="entry name" value="Alkaline Phosphatase, subunit A"/>
    <property type="match status" value="1"/>
</dbReference>
<organism evidence="9 10">
    <name type="scientific">Clostridium segne</name>
    <dbReference type="NCBI Taxonomy" id="2763038"/>
    <lineage>
        <taxon>Bacteria</taxon>
        <taxon>Bacillati</taxon>
        <taxon>Bacillota</taxon>
        <taxon>Clostridia</taxon>
        <taxon>Eubacteriales</taxon>
        <taxon>Clostridiaceae</taxon>
        <taxon>Clostridium</taxon>
    </lineage>
</organism>
<keyword evidence="4 7" id="KW-0812">Transmembrane</keyword>
<dbReference type="SUPFAM" id="SSF53649">
    <property type="entry name" value="Alkaline phosphatase-like"/>
    <property type="match status" value="1"/>
</dbReference>
<feature type="transmembrane region" description="Helical" evidence="7">
    <location>
        <begin position="360"/>
        <end position="378"/>
    </location>
</feature>
<dbReference type="RefSeq" id="WP_118651569.1">
    <property type="nucleotide sequence ID" value="NZ_JACOOW010000004.1"/>
</dbReference>
<comment type="pathway">
    <text evidence="2">Cell wall biogenesis; lipoteichoic acid biosynthesis.</text>
</comment>
<evidence type="ECO:0000256" key="5">
    <source>
        <dbReference type="ARBA" id="ARBA00022989"/>
    </source>
</evidence>
<feature type="domain" description="Sulfatase N-terminal" evidence="8">
    <location>
        <begin position="469"/>
        <end position="754"/>
    </location>
</feature>
<sequence length="823" mass="94007">MKQKKNLYFKYGASLLVALVISLFFSYTIFNDIFASPAKEARLVITATAERNIKSGGSDIRIVRILLDGEEVPFDSIEKQGDWKHADGVWMVVNPDSPATLSYTAENVKELQVDFQMHDGSGVAEVWSNDKRISRTDLYSSGWESYYLRKTIGSVSIFNNLVMFAGVFLITLFCLAGMEQLIVNLRKTIGIKKGVAFFIGFYVVLYVISCYFHILDLGIRCGLTLLVISAVGANVHEWHEKRDSDKKIYQIVTDGVWLILSSVILLYMVELVEQNLANIGAEYIFGNIVIYLLLLLIAYMLVRSVFYSVSAVMFVMYIFSVANSFVRSFRGSPIVPGDFLAVGTAKNVFMNYHYSVTGPMLLALWLLIAFLVLTFYFYGREKRVFSCVLVWSLPSVCLLGFMMGGALFAPDMDFWNQNINIQRYGIALSFISDIRHMKLEEPAGYSSKDSEEMISKFVETEDEKEQNCPNVIAIMNESFSDLSVIFPELDNEVYMSNFNSLSGNVVKGYMQVYPIGGGTANTEYEFLIGNSMAFLQGSIPYQQYITRNGTYSIAQILKARGYHTTAIHPYDKRGYNRAQVYPKIGFETFLDVSDFENAELVRDRYISDRDSYKKVIEEFEKICQSGQPAFIFNVTMQNHSGYDTGYFTENAVRIPGHEGEFPNAEEYLTLIRESDAAIPMLIDYFSKIEDPTVIVFFGDHQPMVEESFYETLAGKPLTEWTLAEAQSRYIVPFFIWANYEIDAEENVFTSANFLSELMFEKAGMKLLPYQEFLKSVREEIPAMDGSSWRDADGNWEVLDTSQPILEEYWRLQYRNMFDKKIHY</sequence>
<evidence type="ECO:0000313" key="10">
    <source>
        <dbReference type="Proteomes" id="UP000653904"/>
    </source>
</evidence>
<dbReference type="Pfam" id="PF00884">
    <property type="entry name" value="Sulfatase"/>
    <property type="match status" value="1"/>
</dbReference>
<dbReference type="GO" id="GO:0005886">
    <property type="term" value="C:plasma membrane"/>
    <property type="evidence" value="ECO:0007669"/>
    <property type="project" value="UniProtKB-SubCell"/>
</dbReference>
<comment type="subcellular location">
    <subcellularLocation>
        <location evidence="1">Cell membrane</location>
        <topology evidence="1">Multi-pass membrane protein</topology>
    </subcellularLocation>
</comment>
<evidence type="ECO:0000256" key="6">
    <source>
        <dbReference type="ARBA" id="ARBA00023136"/>
    </source>
</evidence>
<dbReference type="PANTHER" id="PTHR47371">
    <property type="entry name" value="LIPOTEICHOIC ACID SYNTHASE"/>
    <property type="match status" value="1"/>
</dbReference>
<keyword evidence="3" id="KW-1003">Cell membrane</keyword>
<evidence type="ECO:0000256" key="2">
    <source>
        <dbReference type="ARBA" id="ARBA00004936"/>
    </source>
</evidence>
<evidence type="ECO:0000256" key="3">
    <source>
        <dbReference type="ARBA" id="ARBA00022475"/>
    </source>
</evidence>
<gene>
    <name evidence="9" type="ORF">H8S19_03065</name>
</gene>
<dbReference type="InterPro" id="IPR000917">
    <property type="entry name" value="Sulfatase_N"/>
</dbReference>
<feature type="transmembrane region" description="Helical" evidence="7">
    <location>
        <begin position="7"/>
        <end position="30"/>
    </location>
</feature>
<keyword evidence="6 7" id="KW-0472">Membrane</keyword>
<feature type="transmembrane region" description="Helical" evidence="7">
    <location>
        <begin position="214"/>
        <end position="236"/>
    </location>
</feature>
<evidence type="ECO:0000256" key="1">
    <source>
        <dbReference type="ARBA" id="ARBA00004651"/>
    </source>
</evidence>
<keyword evidence="10" id="KW-1185">Reference proteome</keyword>
<feature type="transmembrane region" description="Helical" evidence="7">
    <location>
        <begin position="190"/>
        <end position="208"/>
    </location>
</feature>
<dbReference type="EMBL" id="JACOOW010000004">
    <property type="protein sequence ID" value="MBC5656060.1"/>
    <property type="molecule type" value="Genomic_DNA"/>
</dbReference>
<feature type="transmembrane region" description="Helical" evidence="7">
    <location>
        <begin position="248"/>
        <end position="269"/>
    </location>
</feature>
<dbReference type="PANTHER" id="PTHR47371:SF3">
    <property type="entry name" value="PHOSPHOGLYCEROL TRANSFERASE I"/>
    <property type="match status" value="1"/>
</dbReference>
<evidence type="ECO:0000256" key="4">
    <source>
        <dbReference type="ARBA" id="ARBA00022692"/>
    </source>
</evidence>
<feature type="transmembrane region" description="Helical" evidence="7">
    <location>
        <begin position="281"/>
        <end position="299"/>
    </location>
</feature>
<dbReference type="InterPro" id="IPR050448">
    <property type="entry name" value="OpgB/LTA_synthase_biosynth"/>
</dbReference>
<dbReference type="CDD" id="cd16015">
    <property type="entry name" value="LTA_synthase"/>
    <property type="match status" value="1"/>
</dbReference>
<keyword evidence="5 7" id="KW-1133">Transmembrane helix</keyword>
<protein>
    <submittedName>
        <fullName evidence="9">LTA synthase family protein</fullName>
    </submittedName>
</protein>
<feature type="transmembrane region" description="Helical" evidence="7">
    <location>
        <begin position="306"/>
        <end position="326"/>
    </location>
</feature>
<proteinExistence type="predicted"/>
<accession>A0AAW3X1Z2</accession>
<reference evidence="9 10" key="1">
    <citation type="submission" date="2020-08" db="EMBL/GenBank/DDBJ databases">
        <title>Genome public.</title>
        <authorList>
            <person name="Liu C."/>
            <person name="Sun Q."/>
        </authorList>
    </citation>
    <scope>NUCLEOTIDE SEQUENCE [LARGE SCALE GENOMIC DNA]</scope>
    <source>
        <strain evidence="9 10">BX14</strain>
    </source>
</reference>
<name>A0AAW3X1Z2_9CLOT</name>
<feature type="transmembrane region" description="Helical" evidence="7">
    <location>
        <begin position="385"/>
        <end position="409"/>
    </location>
</feature>